<feature type="compositionally biased region" description="Basic residues" evidence="2">
    <location>
        <begin position="1190"/>
        <end position="1201"/>
    </location>
</feature>
<evidence type="ECO:0000256" key="1">
    <source>
        <dbReference type="ARBA" id="ARBA00023242"/>
    </source>
</evidence>
<dbReference type="OMA" id="VSSHNNF"/>
<dbReference type="PANTHER" id="PTHR12416">
    <property type="entry name" value="RRNA-PROCESSING PROTEIN UTP23 HOMOLOG"/>
    <property type="match status" value="1"/>
</dbReference>
<protein>
    <recommendedName>
        <fullName evidence="3">PPM-type phosphatase domain-containing protein</fullName>
    </recommendedName>
</protein>
<dbReference type="Gene3D" id="3.60.40.10">
    <property type="entry name" value="PPM-type phosphatase domain"/>
    <property type="match status" value="1"/>
</dbReference>
<feature type="region of interest" description="Disordered" evidence="2">
    <location>
        <begin position="1123"/>
        <end position="1231"/>
    </location>
</feature>
<dbReference type="FunFam" id="3.60.40.10:FF:000118">
    <property type="entry name" value="Phosphatase 2C-like domain-containing protein"/>
    <property type="match status" value="1"/>
</dbReference>
<dbReference type="GeneID" id="93579460"/>
<reference evidence="5" key="1">
    <citation type="journal article" date="2017" name="Genome Biol.">
        <title>Comparative genomics reveals high biological diversity and specific adaptations in the industrially and medically important fungal genus Aspergillus.</title>
        <authorList>
            <person name="de Vries R.P."/>
            <person name="Riley R."/>
            <person name="Wiebenga A."/>
            <person name="Aguilar-Osorio G."/>
            <person name="Amillis S."/>
            <person name="Uchima C.A."/>
            <person name="Anderluh G."/>
            <person name="Asadollahi M."/>
            <person name="Askin M."/>
            <person name="Barry K."/>
            <person name="Battaglia E."/>
            <person name="Bayram O."/>
            <person name="Benocci T."/>
            <person name="Braus-Stromeyer S.A."/>
            <person name="Caldana C."/>
            <person name="Canovas D."/>
            <person name="Cerqueira G.C."/>
            <person name="Chen F."/>
            <person name="Chen W."/>
            <person name="Choi C."/>
            <person name="Clum A."/>
            <person name="Dos Santos R.A."/>
            <person name="Damasio A.R."/>
            <person name="Diallinas G."/>
            <person name="Emri T."/>
            <person name="Fekete E."/>
            <person name="Flipphi M."/>
            <person name="Freyberg S."/>
            <person name="Gallo A."/>
            <person name="Gournas C."/>
            <person name="Habgood R."/>
            <person name="Hainaut M."/>
            <person name="Harispe M.L."/>
            <person name="Henrissat B."/>
            <person name="Hilden K.S."/>
            <person name="Hope R."/>
            <person name="Hossain A."/>
            <person name="Karabika E."/>
            <person name="Karaffa L."/>
            <person name="Karanyi Z."/>
            <person name="Krasevec N."/>
            <person name="Kuo A."/>
            <person name="Kusch H."/>
            <person name="LaButti K."/>
            <person name="Lagendijk E.L."/>
            <person name="Lapidus A."/>
            <person name="Levasseur A."/>
            <person name="Lindquist E."/>
            <person name="Lipzen A."/>
            <person name="Logrieco A.F."/>
            <person name="MacCabe A."/>
            <person name="Maekelae M.R."/>
            <person name="Malavazi I."/>
            <person name="Melin P."/>
            <person name="Meyer V."/>
            <person name="Mielnichuk N."/>
            <person name="Miskei M."/>
            <person name="Molnar A.P."/>
            <person name="Mule G."/>
            <person name="Ngan C.Y."/>
            <person name="Orejas M."/>
            <person name="Orosz E."/>
            <person name="Ouedraogo J.P."/>
            <person name="Overkamp K.M."/>
            <person name="Park H.-S."/>
            <person name="Perrone G."/>
            <person name="Piumi F."/>
            <person name="Punt P.J."/>
            <person name="Ram A.F."/>
            <person name="Ramon A."/>
            <person name="Rauscher S."/>
            <person name="Record E."/>
            <person name="Riano-Pachon D.M."/>
            <person name="Robert V."/>
            <person name="Roehrig J."/>
            <person name="Ruller R."/>
            <person name="Salamov A."/>
            <person name="Salih N.S."/>
            <person name="Samson R.A."/>
            <person name="Sandor E."/>
            <person name="Sanguinetti M."/>
            <person name="Schuetze T."/>
            <person name="Sepcic K."/>
            <person name="Shelest E."/>
            <person name="Sherlock G."/>
            <person name="Sophianopoulou V."/>
            <person name="Squina F.M."/>
            <person name="Sun H."/>
            <person name="Susca A."/>
            <person name="Todd R.B."/>
            <person name="Tsang A."/>
            <person name="Unkles S.E."/>
            <person name="van de Wiele N."/>
            <person name="van Rossen-Uffink D."/>
            <person name="Oliveira J.V."/>
            <person name="Vesth T.C."/>
            <person name="Visser J."/>
            <person name="Yu J.-H."/>
            <person name="Zhou M."/>
            <person name="Andersen M.R."/>
            <person name="Archer D.B."/>
            <person name="Baker S.E."/>
            <person name="Benoit I."/>
            <person name="Brakhage A.A."/>
            <person name="Braus G.H."/>
            <person name="Fischer R."/>
            <person name="Frisvad J.C."/>
            <person name="Goldman G.H."/>
            <person name="Houbraken J."/>
            <person name="Oakley B."/>
            <person name="Pocsi I."/>
            <person name="Scazzocchio C."/>
            <person name="Seiboth B."/>
            <person name="vanKuyk P.A."/>
            <person name="Wortman J."/>
            <person name="Dyer P.S."/>
            <person name="Grigoriev I.V."/>
        </authorList>
    </citation>
    <scope>NUCLEOTIDE SEQUENCE [LARGE SCALE GENOMIC DNA]</scope>
    <source>
        <strain evidence="5">CBS 101740 / IMI 381727 / IBT 21946</strain>
    </source>
</reference>
<dbReference type="VEuPathDB" id="FungiDB:ASPBRDRAFT_52910"/>
<dbReference type="PROSITE" id="PS51746">
    <property type="entry name" value="PPM_2"/>
    <property type="match status" value="1"/>
</dbReference>
<feature type="region of interest" description="Disordered" evidence="2">
    <location>
        <begin position="23"/>
        <end position="48"/>
    </location>
</feature>
<feature type="region of interest" description="Disordered" evidence="2">
    <location>
        <begin position="970"/>
        <end position="996"/>
    </location>
</feature>
<feature type="domain" description="PPM-type phosphatase" evidence="3">
    <location>
        <begin position="625"/>
        <end position="899"/>
    </location>
</feature>
<dbReference type="STRING" id="767769.A0A1L9UT69"/>
<feature type="compositionally biased region" description="Basic residues" evidence="2">
    <location>
        <begin position="1132"/>
        <end position="1141"/>
    </location>
</feature>
<dbReference type="InterPro" id="IPR057776">
    <property type="entry name" value="UTP23_sensor"/>
</dbReference>
<dbReference type="RefSeq" id="XP_067482176.1">
    <property type="nucleotide sequence ID" value="XM_067626972.1"/>
</dbReference>
<dbReference type="Gene3D" id="3.40.50.1010">
    <property type="entry name" value="5'-nuclease"/>
    <property type="match status" value="1"/>
</dbReference>
<feature type="compositionally biased region" description="Basic and acidic residues" evidence="2">
    <location>
        <begin position="1055"/>
        <end position="1065"/>
    </location>
</feature>
<organism evidence="4 5">
    <name type="scientific">Aspergillus brasiliensis (strain CBS 101740 / IMI 381727 / IBT 21946)</name>
    <dbReference type="NCBI Taxonomy" id="767769"/>
    <lineage>
        <taxon>Eukaryota</taxon>
        <taxon>Fungi</taxon>
        <taxon>Dikarya</taxon>
        <taxon>Ascomycota</taxon>
        <taxon>Pezizomycotina</taxon>
        <taxon>Eurotiomycetes</taxon>
        <taxon>Eurotiomycetidae</taxon>
        <taxon>Eurotiales</taxon>
        <taxon>Aspergillaceae</taxon>
        <taxon>Aspergillus</taxon>
        <taxon>Aspergillus subgen. Circumdati</taxon>
    </lineage>
</organism>
<dbReference type="GO" id="GO:0032040">
    <property type="term" value="C:small-subunit processome"/>
    <property type="evidence" value="ECO:0007669"/>
    <property type="project" value="InterPro"/>
</dbReference>
<keyword evidence="1" id="KW-0539">Nucleus</keyword>
<evidence type="ECO:0000313" key="5">
    <source>
        <dbReference type="Proteomes" id="UP000184499"/>
    </source>
</evidence>
<feature type="compositionally biased region" description="Basic and acidic residues" evidence="2">
    <location>
        <begin position="23"/>
        <end position="38"/>
    </location>
</feature>
<sequence length="1231" mass="137091">MIPHHRSASQLWAIARQKLFTKREPRDSEQDYPQHRSFDSVSSSSFSEHTDGFYKYSLEVLERSDEEYRDTRECMGTRSSDSTGMSYASARMAPAEFPFLPYAVGAMEWSAAAGFVKNLDEAQNCDVSTWRNSVLSVYVEVYAVAKVVFMAFIYYGIELDGFHGGLMVCIREAEDAILNKEIAPLVACVENLFHALYARLMMELASVELCACFVIGVPRVSSHNNFMLPEPRHLYNVFLACKQVLDSPTVCKFLNREFIQNYQATFVQRSVTKLNGIPFVMDDLIGYRRFTLEIANNPGSLFRLKWTGSGLLYQMPPPEVLVIHSEKYMSFTPRQTYQFMIPQQPLPFTNRHTVNPESSEIARIVDHQNAALAMLEGRTVGDLRVEGTMQQLVEYVKQRNCSQVCTEEPDRLCPCAEWNLILLLGQTSANRGGLGLRDRCTILSKAVFQELASIREDIDPFSGGAQVTGDGAKLVREVGRGSQSLSVSACLGFPPSTATSGNLLAGMVPKTVASSTGCLLFLSSSASSPLASPVIRRSPLWSAHSGAPSIWVRRYRAVWPSYGITTPIPDPNPQFPISRSPFCFQTGYALCAKRPSRPFPPPFLSPPSSSFSDPLTTHYLSQDKRLSVRGDLVRGLSNGDDAVLVAENYLAVNDGVGAWATKPRGHAALWSRLLLHYWALEIERDPNGQSELDPIGYLQRAYEETIRATTSPGEWLGTTTSVTALLHWKHDATGNIRPLLYVTNLGDCKVFVIRPSEKRILFRTKEQWHWFDCPMQLGTNSVDTPRKDAVLSLVDVQEDDLVVAVSDGIVDNLWEHEILTIVLDSLEKWQQGRHEDKDSEWAPPAVMADEQMVFIARELLKSALEIAQDPFAESPYMEKAVDEGLAVQGDDQTVKMRAKRSKKYRKLMHQYELTFGFREPYQVLVDSNFLRAVHSFKMDLIPALERTLQGKTKPLLTKCSLAAIMASQPINPRTNNPYRPEHLPPPTTLPLRHCSHNADSTPIDEVECLLSLLSPSAESKKNKEHYILATADPHNADKKDKSATDNSAAGRKRKRDAEDKAEAALRKSRVLRRQARSIPGVPIVYVKRSVMVLEPMSDPSDAIREDVERGKFRVGLTDEVKAKATGEGETTKKKRDSKKPKGPNPLSVKKPKKRVQESTTSGKTERPKREAEERPAAEERNGEDGDAAPKAKRRRRHHNRGAGKTDGDGDGEGTAAAAAAAAAAPADAMDD</sequence>
<dbReference type="InterPro" id="IPR006984">
    <property type="entry name" value="Fcf1/UTP23"/>
</dbReference>
<dbReference type="FunFam" id="3.40.50.1010:FF:000062">
    <property type="entry name" value="rRNA processing protein, putative"/>
    <property type="match status" value="1"/>
</dbReference>
<dbReference type="InterPro" id="IPR001932">
    <property type="entry name" value="PPM-type_phosphatase-like_dom"/>
</dbReference>
<gene>
    <name evidence="4" type="ORF">ASPBRDRAFT_52910</name>
</gene>
<feature type="compositionally biased region" description="Low complexity" evidence="2">
    <location>
        <begin position="1213"/>
        <end position="1231"/>
    </location>
</feature>
<dbReference type="SMART" id="SM00332">
    <property type="entry name" value="PP2Cc"/>
    <property type="match status" value="1"/>
</dbReference>
<dbReference type="SUPFAM" id="SSF81606">
    <property type="entry name" value="PP2C-like"/>
    <property type="match status" value="1"/>
</dbReference>
<dbReference type="Pfam" id="PF04900">
    <property type="entry name" value="Fcf1"/>
    <property type="match status" value="2"/>
</dbReference>
<dbReference type="OrthoDB" id="25675at2759"/>
<evidence type="ECO:0000256" key="2">
    <source>
        <dbReference type="SAM" id="MobiDB-lite"/>
    </source>
</evidence>
<keyword evidence="5" id="KW-1185">Reference proteome</keyword>
<feature type="compositionally biased region" description="Basic and acidic residues" evidence="2">
    <location>
        <begin position="1163"/>
        <end position="1189"/>
    </location>
</feature>
<dbReference type="Pfam" id="PF24779">
    <property type="entry name" value="UTP23_sensor"/>
    <property type="match status" value="1"/>
</dbReference>
<proteinExistence type="predicted"/>
<evidence type="ECO:0000259" key="3">
    <source>
        <dbReference type="PROSITE" id="PS51746"/>
    </source>
</evidence>
<dbReference type="EMBL" id="KV878681">
    <property type="protein sequence ID" value="OJJ74928.1"/>
    <property type="molecule type" value="Genomic_DNA"/>
</dbReference>
<dbReference type="Proteomes" id="UP000184499">
    <property type="component" value="Unassembled WGS sequence"/>
</dbReference>
<feature type="compositionally biased region" description="Basic and acidic residues" evidence="2">
    <location>
        <begin position="1034"/>
        <end position="1043"/>
    </location>
</feature>
<name>A0A1L9UT69_ASPBC</name>
<dbReference type="InterPro" id="IPR036457">
    <property type="entry name" value="PPM-type-like_dom_sf"/>
</dbReference>
<feature type="region of interest" description="Disordered" evidence="2">
    <location>
        <begin position="1030"/>
        <end position="1066"/>
    </location>
</feature>
<dbReference type="AlphaFoldDB" id="A0A1L9UT69"/>
<accession>A0A1L9UT69</accession>
<evidence type="ECO:0000313" key="4">
    <source>
        <dbReference type="EMBL" id="OJJ74928.1"/>
    </source>
</evidence>